<dbReference type="NCBIfam" id="NF001097">
    <property type="entry name" value="PRK00129.1"/>
    <property type="match status" value="1"/>
</dbReference>
<accession>A0A0H5DR28</accession>
<reference evidence="3" key="1">
    <citation type="submission" date="2015-06" db="EMBL/GenBank/DDBJ databases">
        <authorList>
            <person name="Bertelli C."/>
        </authorList>
    </citation>
    <scope>NUCLEOTIDE SEQUENCE [LARGE SCALE GENOMIC DNA]</scope>
    <source>
        <strain evidence="3">CRIB-30</strain>
    </source>
</reference>
<proteinExistence type="predicted"/>
<gene>
    <name evidence="2" type="primary">upp3</name>
    <name evidence="2" type="ORF">ELAC_1801</name>
</gene>
<feature type="domain" description="Phosphoribosyltransferase" evidence="1">
    <location>
        <begin position="8"/>
        <end position="132"/>
    </location>
</feature>
<dbReference type="AlphaFoldDB" id="A0A0H5DR28"/>
<dbReference type="Gene3D" id="3.40.50.2020">
    <property type="match status" value="1"/>
</dbReference>
<dbReference type="CDD" id="cd06223">
    <property type="entry name" value="PRTases_typeI"/>
    <property type="match status" value="1"/>
</dbReference>
<dbReference type="RefSeq" id="WP_098038977.1">
    <property type="nucleotide sequence ID" value="NZ_CWGJ01000025.1"/>
</dbReference>
<keyword evidence="3" id="KW-1185">Reference proteome</keyword>
<evidence type="ECO:0000313" key="2">
    <source>
        <dbReference type="EMBL" id="CRX39126.1"/>
    </source>
</evidence>
<dbReference type="Pfam" id="PF14681">
    <property type="entry name" value="UPRTase"/>
    <property type="match status" value="1"/>
</dbReference>
<keyword evidence="2" id="KW-0328">Glycosyltransferase</keyword>
<dbReference type="EMBL" id="CWGJ01000025">
    <property type="protein sequence ID" value="CRX39126.1"/>
    <property type="molecule type" value="Genomic_DNA"/>
</dbReference>
<dbReference type="EC" id="2.4.2.9" evidence="2"/>
<evidence type="ECO:0000313" key="3">
    <source>
        <dbReference type="Proteomes" id="UP000220251"/>
    </source>
</evidence>
<dbReference type="Proteomes" id="UP000220251">
    <property type="component" value="Unassembled WGS sequence"/>
</dbReference>
<evidence type="ECO:0000259" key="1">
    <source>
        <dbReference type="Pfam" id="PF14681"/>
    </source>
</evidence>
<protein>
    <submittedName>
        <fullName evidence="2">Truncated uracil phosphoribosyltransferase</fullName>
        <ecNumber evidence="2">2.4.2.9</ecNumber>
    </submittedName>
</protein>
<dbReference type="GO" id="GO:0004845">
    <property type="term" value="F:uracil phosphoribosyltransferase activity"/>
    <property type="evidence" value="ECO:0007669"/>
    <property type="project" value="UniProtKB-EC"/>
</dbReference>
<organism evidence="2 3">
    <name type="scientific">Estrella lausannensis</name>
    <dbReference type="NCBI Taxonomy" id="483423"/>
    <lineage>
        <taxon>Bacteria</taxon>
        <taxon>Pseudomonadati</taxon>
        <taxon>Chlamydiota</taxon>
        <taxon>Chlamydiia</taxon>
        <taxon>Parachlamydiales</taxon>
        <taxon>Candidatus Criblamydiaceae</taxon>
        <taxon>Estrella</taxon>
    </lineage>
</organism>
<dbReference type="SUPFAM" id="SSF53271">
    <property type="entry name" value="PRTase-like"/>
    <property type="match status" value="1"/>
</dbReference>
<sequence>MLTAKERFLTLLRDKHSDRATFRRAAIRITEILVFEAMQHLDWKKIEIDTPLETTPGVAPSRPTALIPILRSGLAMLPQFEAAFPDSKIGFLGFQRDEETFIPRLYYDRLPRISKETEVMLLDPMLATGGGCLPPAVPQTTP</sequence>
<name>A0A0H5DR28_9BACT</name>
<dbReference type="InterPro" id="IPR000836">
    <property type="entry name" value="PRTase_dom"/>
</dbReference>
<keyword evidence="2" id="KW-0808">Transferase</keyword>
<dbReference type="OrthoDB" id="9781675at2"/>
<dbReference type="InterPro" id="IPR029057">
    <property type="entry name" value="PRTase-like"/>
</dbReference>